<keyword evidence="3" id="KW-1185">Reference proteome</keyword>
<keyword evidence="1" id="KW-0732">Signal</keyword>
<feature type="signal peptide" evidence="1">
    <location>
        <begin position="1"/>
        <end position="20"/>
    </location>
</feature>
<evidence type="ECO:0000313" key="3">
    <source>
        <dbReference type="Proteomes" id="UP000242146"/>
    </source>
</evidence>
<organism evidence="2 3">
    <name type="scientific">Hesseltinella vesiculosa</name>
    <dbReference type="NCBI Taxonomy" id="101127"/>
    <lineage>
        <taxon>Eukaryota</taxon>
        <taxon>Fungi</taxon>
        <taxon>Fungi incertae sedis</taxon>
        <taxon>Mucoromycota</taxon>
        <taxon>Mucoromycotina</taxon>
        <taxon>Mucoromycetes</taxon>
        <taxon>Mucorales</taxon>
        <taxon>Cunninghamellaceae</taxon>
        <taxon>Hesseltinella</taxon>
    </lineage>
</organism>
<dbReference type="EMBL" id="MCGT01000021">
    <property type="protein sequence ID" value="ORX51259.1"/>
    <property type="molecule type" value="Genomic_DNA"/>
</dbReference>
<dbReference type="Proteomes" id="UP000242146">
    <property type="component" value="Unassembled WGS sequence"/>
</dbReference>
<evidence type="ECO:0000313" key="2">
    <source>
        <dbReference type="EMBL" id="ORX51259.1"/>
    </source>
</evidence>
<reference evidence="2 3" key="1">
    <citation type="submission" date="2016-07" db="EMBL/GenBank/DDBJ databases">
        <title>Pervasive Adenine N6-methylation of Active Genes in Fungi.</title>
        <authorList>
            <consortium name="DOE Joint Genome Institute"/>
            <person name="Mondo S.J."/>
            <person name="Dannebaum R.O."/>
            <person name="Kuo R.C."/>
            <person name="Labutti K."/>
            <person name="Haridas S."/>
            <person name="Kuo A."/>
            <person name="Salamov A."/>
            <person name="Ahrendt S.R."/>
            <person name="Lipzen A."/>
            <person name="Sullivan W."/>
            <person name="Andreopoulos W.B."/>
            <person name="Clum A."/>
            <person name="Lindquist E."/>
            <person name="Daum C."/>
            <person name="Ramamoorthy G.K."/>
            <person name="Gryganskyi A."/>
            <person name="Culley D."/>
            <person name="Magnuson J.K."/>
            <person name="James T.Y."/>
            <person name="O'Malley M.A."/>
            <person name="Stajich J.E."/>
            <person name="Spatafora J.W."/>
            <person name="Visel A."/>
            <person name="Grigoriev I.V."/>
        </authorList>
    </citation>
    <scope>NUCLEOTIDE SEQUENCE [LARGE SCALE GENOMIC DNA]</scope>
    <source>
        <strain evidence="2 3">NRRL 3301</strain>
    </source>
</reference>
<feature type="chain" id="PRO_5010854815" description="CBM1 domain-containing protein" evidence="1">
    <location>
        <begin position="21"/>
        <end position="66"/>
    </location>
</feature>
<proteinExistence type="predicted"/>
<accession>A0A1X2GDE0</accession>
<name>A0A1X2GDE0_9FUNG</name>
<protein>
    <recommendedName>
        <fullName evidence="4">CBM1 domain-containing protein</fullName>
    </recommendedName>
</protein>
<gene>
    <name evidence="2" type="ORF">DM01DRAFT_1337316</name>
</gene>
<sequence>MKVGVIVLITTAVLANLVASVPLPKFRTLHQMCSQNMVCADNLVCRRYSGAAYGTCEKPTPPITAI</sequence>
<evidence type="ECO:0000256" key="1">
    <source>
        <dbReference type="SAM" id="SignalP"/>
    </source>
</evidence>
<comment type="caution">
    <text evidence="2">The sequence shown here is derived from an EMBL/GenBank/DDBJ whole genome shotgun (WGS) entry which is preliminary data.</text>
</comment>
<evidence type="ECO:0008006" key="4">
    <source>
        <dbReference type="Google" id="ProtNLM"/>
    </source>
</evidence>
<dbReference type="AlphaFoldDB" id="A0A1X2GDE0"/>
<dbReference type="OrthoDB" id="2222405at2759"/>